<evidence type="ECO:0000259" key="1">
    <source>
        <dbReference type="Pfam" id="PF12146"/>
    </source>
</evidence>
<dbReference type="InterPro" id="IPR000073">
    <property type="entry name" value="AB_hydrolase_1"/>
</dbReference>
<sequence length="279" mass="31548">MKNFDYGWQTYDKIDIYGKCWLPENDSQLKGMICLVHGFGEHILRYEHVAQFFTDHNYGFVAYDQRGHGQTKGKRGVVPSYKDVIDNVTEFLSLIKEKFPNTPLILYGHSMGGNIVTSYVLNYPDAPIKGAIITSPWLRLTKSPPNWQEKIGEFLGGLIKDFVMPSKLTPSDLSTDLSVGEAYVKDPLVHKKISSALYFGVKESGKRSLKTAQKLKVKTLLMHGTDDNITSYDASRSFTLKCAGELLTFKSWDGLRHELHNEKKKDEVLGEMLSFVDAL</sequence>
<dbReference type="RefSeq" id="WP_169665191.1">
    <property type="nucleotide sequence ID" value="NZ_CP076132.1"/>
</dbReference>
<reference evidence="2 3" key="1">
    <citation type="submission" date="2021-05" db="EMBL/GenBank/DDBJ databases">
        <title>Comparative genomic studies on the polysaccharide-degrading batcterial strains of the Flammeovirga genus.</title>
        <authorList>
            <person name="Zewei F."/>
            <person name="Zheng Z."/>
            <person name="Yu L."/>
            <person name="Ruyue G."/>
            <person name="Yanhong M."/>
            <person name="Yuanyuan C."/>
            <person name="Jingyan G."/>
            <person name="Wenjun H."/>
        </authorList>
    </citation>
    <scope>NUCLEOTIDE SEQUENCE [LARGE SCALE GENOMIC DNA]</scope>
    <source>
        <strain evidence="2 3">NBRC:100898</strain>
    </source>
</reference>
<dbReference type="PRINTS" id="PR00111">
    <property type="entry name" value="ABHYDROLASE"/>
</dbReference>
<dbReference type="Gene3D" id="3.40.50.1820">
    <property type="entry name" value="alpha/beta hydrolase"/>
    <property type="match status" value="1"/>
</dbReference>
<dbReference type="AlphaFoldDB" id="A0AAX1N060"/>
<dbReference type="Pfam" id="PF12146">
    <property type="entry name" value="Hydrolase_4"/>
    <property type="match status" value="1"/>
</dbReference>
<organism evidence="2 3">
    <name type="scientific">Flammeovirga yaeyamensis</name>
    <dbReference type="NCBI Taxonomy" id="367791"/>
    <lineage>
        <taxon>Bacteria</taxon>
        <taxon>Pseudomonadati</taxon>
        <taxon>Bacteroidota</taxon>
        <taxon>Cytophagia</taxon>
        <taxon>Cytophagales</taxon>
        <taxon>Flammeovirgaceae</taxon>
        <taxon>Flammeovirga</taxon>
    </lineage>
</organism>
<dbReference type="GO" id="GO:0016787">
    <property type="term" value="F:hydrolase activity"/>
    <property type="evidence" value="ECO:0007669"/>
    <property type="project" value="UniProtKB-KW"/>
</dbReference>
<dbReference type="Proteomes" id="UP000678679">
    <property type="component" value="Chromosome 1"/>
</dbReference>
<name>A0AAX1N060_9BACT</name>
<evidence type="ECO:0000313" key="3">
    <source>
        <dbReference type="Proteomes" id="UP000678679"/>
    </source>
</evidence>
<protein>
    <submittedName>
        <fullName evidence="2">Alpha/beta fold hydrolase</fullName>
    </submittedName>
</protein>
<dbReference type="PANTHER" id="PTHR11614">
    <property type="entry name" value="PHOSPHOLIPASE-RELATED"/>
    <property type="match status" value="1"/>
</dbReference>
<dbReference type="InterPro" id="IPR051044">
    <property type="entry name" value="MAG_DAG_Lipase"/>
</dbReference>
<keyword evidence="3" id="KW-1185">Reference proteome</keyword>
<keyword evidence="2" id="KW-0378">Hydrolase</keyword>
<dbReference type="SUPFAM" id="SSF53474">
    <property type="entry name" value="alpha/beta-Hydrolases"/>
    <property type="match status" value="1"/>
</dbReference>
<dbReference type="InterPro" id="IPR029058">
    <property type="entry name" value="AB_hydrolase_fold"/>
</dbReference>
<dbReference type="EMBL" id="CP076132">
    <property type="protein sequence ID" value="QWG00867.1"/>
    <property type="molecule type" value="Genomic_DNA"/>
</dbReference>
<accession>A0AAX1N060</accession>
<dbReference type="InterPro" id="IPR022742">
    <property type="entry name" value="Hydrolase_4"/>
</dbReference>
<dbReference type="KEGG" id="fya:KMW28_14520"/>
<gene>
    <name evidence="2" type="ORF">KMW28_14520</name>
</gene>
<feature type="domain" description="Serine aminopeptidase S33" evidence="1">
    <location>
        <begin position="28"/>
        <end position="263"/>
    </location>
</feature>
<evidence type="ECO:0000313" key="2">
    <source>
        <dbReference type="EMBL" id="QWG00867.1"/>
    </source>
</evidence>
<proteinExistence type="predicted"/>